<reference evidence="1 2" key="1">
    <citation type="submission" date="2019-12" db="EMBL/GenBank/DDBJ databases">
        <title>Draft genome sequences Bradyrhizobium cajani AMBPC1010, Bradyrhizobium pachyrhizi AMBPC1040 and Bradyrhizobium yuanmingense ALSPC3051, three plant growth promoting strains isolated from nodules of Cajanus cajan L. in Dominican Republic.</title>
        <authorList>
            <person name="Flores-Felix J.D."/>
            <person name="Araujo J."/>
            <person name="Diaz-Alcantara C."/>
            <person name="Gonzalez-Andres F."/>
            <person name="Velazquez E."/>
        </authorList>
    </citation>
    <scope>NUCLEOTIDE SEQUENCE [LARGE SCALE GENOMIC DNA]</scope>
    <source>
        <strain evidence="1 2">1040</strain>
    </source>
</reference>
<proteinExistence type="predicted"/>
<protein>
    <submittedName>
        <fullName evidence="1">Uncharacterized protein</fullName>
    </submittedName>
</protein>
<organism evidence="1 2">
    <name type="scientific">Bradyrhizobium pachyrhizi</name>
    <dbReference type="NCBI Taxonomy" id="280333"/>
    <lineage>
        <taxon>Bacteria</taxon>
        <taxon>Pseudomonadati</taxon>
        <taxon>Pseudomonadota</taxon>
        <taxon>Alphaproteobacteria</taxon>
        <taxon>Hyphomicrobiales</taxon>
        <taxon>Nitrobacteraceae</taxon>
        <taxon>Bradyrhizobium</taxon>
    </lineage>
</organism>
<evidence type="ECO:0000313" key="1">
    <source>
        <dbReference type="EMBL" id="MVT68367.1"/>
    </source>
</evidence>
<dbReference type="Gene3D" id="3.30.565.10">
    <property type="entry name" value="Histidine kinase-like ATPase, C-terminal domain"/>
    <property type="match status" value="1"/>
</dbReference>
<dbReference type="InterPro" id="IPR036890">
    <property type="entry name" value="HATPase_C_sf"/>
</dbReference>
<dbReference type="EMBL" id="WQNF01000020">
    <property type="protein sequence ID" value="MVT68367.1"/>
    <property type="molecule type" value="Genomic_DNA"/>
</dbReference>
<gene>
    <name evidence="1" type="ORF">GPL21_25045</name>
</gene>
<dbReference type="Proteomes" id="UP000436468">
    <property type="component" value="Unassembled WGS sequence"/>
</dbReference>
<keyword evidence="2" id="KW-1185">Reference proteome</keyword>
<name>A0A844SQH6_9BRAD</name>
<evidence type="ECO:0000313" key="2">
    <source>
        <dbReference type="Proteomes" id="UP000436468"/>
    </source>
</evidence>
<comment type="caution">
    <text evidence="1">The sequence shown here is derived from an EMBL/GenBank/DDBJ whole genome shotgun (WGS) entry which is preliminary data.</text>
</comment>
<dbReference type="RefSeq" id="WP_157346607.1">
    <property type="nucleotide sequence ID" value="NZ_WQNF01000020.1"/>
</dbReference>
<accession>A0A844SQH6</accession>
<dbReference type="AlphaFoldDB" id="A0A844SQH6"/>
<dbReference type="SUPFAM" id="SSF55874">
    <property type="entry name" value="ATPase domain of HSP90 chaperone/DNA topoisomerase II/histidine kinase"/>
    <property type="match status" value="1"/>
</dbReference>
<sequence>MPLDAPDLLKRVTNARSTAQVDAIMSGLPIVPPEQYQWLSETDRTGTWKPGHLHWVPVGRDRGNGGRIKLAGEPMNPLAERLVNGMEALIELARMRELLTNSSAPMPASPREAVLRYFGFPRLDQIERLDDDERKAKSAMADKVRKSLSIKLDFEKKAKEFAVTVRDHGMGQAPENIHKTLLSLGRTEKADKPYLIGVFGQGGSSAFSIAKYSVVVSRRAQEIRKGNEAAGAGWTIVREIQPKGRRDPYYAYLAATEDGRVPVVDAAHAEKFGQGAHFCHIAYDFGASESSIARLMYQSLNHVLFNPVMPYELYALKETADPMKGTAQRLAQRVRRFGSTALDKSFTQLPVV</sequence>